<dbReference type="AlphaFoldDB" id="A0A2S6H6C5"/>
<organism evidence="2 3">
    <name type="scientific">Methylobacter tundripaludum</name>
    <dbReference type="NCBI Taxonomy" id="173365"/>
    <lineage>
        <taxon>Bacteria</taxon>
        <taxon>Pseudomonadati</taxon>
        <taxon>Pseudomonadota</taxon>
        <taxon>Gammaproteobacteria</taxon>
        <taxon>Methylococcales</taxon>
        <taxon>Methylococcaceae</taxon>
        <taxon>Methylobacter</taxon>
    </lineage>
</organism>
<evidence type="ECO:0000313" key="2">
    <source>
        <dbReference type="EMBL" id="PPK73035.1"/>
    </source>
</evidence>
<evidence type="ECO:0000313" key="3">
    <source>
        <dbReference type="Proteomes" id="UP000238071"/>
    </source>
</evidence>
<dbReference type="GO" id="GO:0004519">
    <property type="term" value="F:endonuclease activity"/>
    <property type="evidence" value="ECO:0007669"/>
    <property type="project" value="UniProtKB-KW"/>
</dbReference>
<dbReference type="Gene3D" id="3.90.1570.10">
    <property type="entry name" value="tt1808, chain A"/>
    <property type="match status" value="1"/>
</dbReference>
<gene>
    <name evidence="2" type="ORF">B0F88_10214</name>
</gene>
<keyword evidence="3" id="KW-1185">Reference proteome</keyword>
<keyword evidence="2" id="KW-0255">Endonuclease</keyword>
<dbReference type="PANTHER" id="PTHR34107">
    <property type="entry name" value="SLL0198 PROTEIN-RELATED"/>
    <property type="match status" value="1"/>
</dbReference>
<dbReference type="Pfam" id="PF05685">
    <property type="entry name" value="Uma2"/>
    <property type="match status" value="1"/>
</dbReference>
<dbReference type="EMBL" id="PTIY01000002">
    <property type="protein sequence ID" value="PPK73035.1"/>
    <property type="molecule type" value="Genomic_DNA"/>
</dbReference>
<protein>
    <submittedName>
        <fullName evidence="2">Putative restriction endonuclease</fullName>
    </submittedName>
</protein>
<evidence type="ECO:0000259" key="1">
    <source>
        <dbReference type="Pfam" id="PF05685"/>
    </source>
</evidence>
<feature type="domain" description="Putative restriction endonuclease" evidence="1">
    <location>
        <begin position="14"/>
        <end position="140"/>
    </location>
</feature>
<keyword evidence="2" id="KW-0540">Nuclease</keyword>
<dbReference type="InterPro" id="IPR012296">
    <property type="entry name" value="Nuclease_put_TT1808"/>
</dbReference>
<dbReference type="InterPro" id="IPR008538">
    <property type="entry name" value="Uma2"/>
</dbReference>
<dbReference type="OrthoDB" id="5568181at2"/>
<dbReference type="Proteomes" id="UP000238071">
    <property type="component" value="Unassembled WGS sequence"/>
</dbReference>
<comment type="caution">
    <text evidence="2">The sequence shown here is derived from an EMBL/GenBank/DDBJ whole genome shotgun (WGS) entry which is preliminary data.</text>
</comment>
<keyword evidence="2" id="KW-0378">Hydrolase</keyword>
<dbReference type="CDD" id="cd06260">
    <property type="entry name" value="DUF820-like"/>
    <property type="match status" value="1"/>
</dbReference>
<dbReference type="SUPFAM" id="SSF52980">
    <property type="entry name" value="Restriction endonuclease-like"/>
    <property type="match status" value="1"/>
</dbReference>
<reference evidence="2 3" key="1">
    <citation type="submission" date="2018-02" db="EMBL/GenBank/DDBJ databases">
        <title>Subsurface microbial communities from deep shales in Ohio and West Virginia, USA.</title>
        <authorList>
            <person name="Wrighton K."/>
        </authorList>
    </citation>
    <scope>NUCLEOTIDE SEQUENCE [LARGE SCALE GENOMIC DNA]</scope>
    <source>
        <strain evidence="2 3">OWC-G53F</strain>
    </source>
</reference>
<proteinExistence type="predicted"/>
<dbReference type="PANTHER" id="PTHR34107:SF1">
    <property type="entry name" value="SLL0198 PROTEIN"/>
    <property type="match status" value="1"/>
</dbReference>
<sequence length="157" mass="17788">MQWAEVINNPYFENLPFKIELNRYGKIEMTPASNKHGRLQLHIGALLERKLKKGEALIECSIQTTEGVKVADVAWCSKAFIKQHGYETPYTHAPEICIEVVSPSNSKEEMTNKVQLYLQAGAEEVWIAWENGIVDYYGKTGKIEQSAYSINVTIPIN</sequence>
<dbReference type="RefSeq" id="WP_104422311.1">
    <property type="nucleotide sequence ID" value="NZ_PTIY01000002.1"/>
</dbReference>
<name>A0A2S6H6C5_9GAMM</name>
<accession>A0A2S6H6C5</accession>
<dbReference type="InterPro" id="IPR011335">
    <property type="entry name" value="Restrct_endonuc-II-like"/>
</dbReference>